<feature type="transmembrane region" description="Helical" evidence="8">
    <location>
        <begin position="315"/>
        <end position="336"/>
    </location>
</feature>
<feature type="transmembrane region" description="Helical" evidence="8">
    <location>
        <begin position="123"/>
        <end position="152"/>
    </location>
</feature>
<protein>
    <submittedName>
        <fullName evidence="9">TrkH family potassium uptake protein</fullName>
    </submittedName>
</protein>
<keyword evidence="10" id="KW-1185">Reference proteome</keyword>
<comment type="subcellular location">
    <subcellularLocation>
        <location evidence="1">Cell membrane</location>
        <topology evidence="1">Multi-pass membrane protein</topology>
    </subcellularLocation>
</comment>
<evidence type="ECO:0000256" key="2">
    <source>
        <dbReference type="ARBA" id="ARBA00022448"/>
    </source>
</evidence>
<dbReference type="PANTHER" id="PTHR32024">
    <property type="entry name" value="TRK SYSTEM POTASSIUM UPTAKE PROTEIN TRKG-RELATED"/>
    <property type="match status" value="1"/>
</dbReference>
<feature type="transmembrane region" description="Helical" evidence="8">
    <location>
        <begin position="12"/>
        <end position="33"/>
    </location>
</feature>
<sequence>MKLRLKKYSSRITPTQFIALGYLAAVILSTVVLRLPISWQEGASLSWMDALFTATSAVSVTGLTVVNTGETFSEFGKIALLCMFQLGGIGIMTLGVFLWLILGRNISLSYRKLIMVDQNRNNLSGLVQLLKLVFILTLIIEGVGALILTIYFKLAGVYSDWLTSFVHSAFHSISAFTNSGFDIYGDSLTTFSGDYMLQIITMLLVLLGAIGFPVLIELYQYITSKNNHYRFSLYTKVTGIMFLSLIIAGAMGIWLLEQDFYFASLSWHEKLFYSLFNSVSTRSAGFYTMDINDFSNPTQILLSALMFIGASPSSVGGGIRTTTFAVILLTLIHYAAGRSEVRVFRRTIKQEDIIKSFVVFAAAAIIVVVSTMLLSYTEHSHLPLISIIFEICSAFGTSGLSMGITGELSTEGKWVLMIIMFIGRLGVLSLLFIFRTNKRKQNYHYPKEDIIIG</sequence>
<dbReference type="Pfam" id="PF02386">
    <property type="entry name" value="TrkH"/>
    <property type="match status" value="1"/>
</dbReference>
<gene>
    <name evidence="9" type="ORF">JFN88_03895</name>
</gene>
<accession>A0A934J0H1</accession>
<dbReference type="GO" id="GO:0005886">
    <property type="term" value="C:plasma membrane"/>
    <property type="evidence" value="ECO:0007669"/>
    <property type="project" value="UniProtKB-SubCell"/>
</dbReference>
<dbReference type="RefSeq" id="WP_199018035.1">
    <property type="nucleotide sequence ID" value="NZ_JAELUP010000008.1"/>
</dbReference>
<feature type="transmembrane region" description="Helical" evidence="8">
    <location>
        <begin position="414"/>
        <end position="434"/>
    </location>
</feature>
<evidence type="ECO:0000256" key="5">
    <source>
        <dbReference type="ARBA" id="ARBA00022989"/>
    </source>
</evidence>
<feature type="transmembrane region" description="Helical" evidence="8">
    <location>
        <begin position="195"/>
        <end position="216"/>
    </location>
</feature>
<evidence type="ECO:0000313" key="10">
    <source>
        <dbReference type="Proteomes" id="UP000640274"/>
    </source>
</evidence>
<evidence type="ECO:0000256" key="8">
    <source>
        <dbReference type="SAM" id="Phobius"/>
    </source>
</evidence>
<feature type="transmembrane region" description="Helical" evidence="8">
    <location>
        <begin position="78"/>
        <end position="102"/>
    </location>
</feature>
<proteinExistence type="predicted"/>
<feature type="transmembrane region" description="Helical" evidence="8">
    <location>
        <begin position="237"/>
        <end position="256"/>
    </location>
</feature>
<name>A0A934J0H1_9BACL</name>
<dbReference type="AlphaFoldDB" id="A0A934J0H1"/>
<dbReference type="InterPro" id="IPR003445">
    <property type="entry name" value="Cat_transpt"/>
</dbReference>
<dbReference type="GO" id="GO:0030001">
    <property type="term" value="P:metal ion transport"/>
    <property type="evidence" value="ECO:0007669"/>
    <property type="project" value="UniProtKB-ARBA"/>
</dbReference>
<evidence type="ECO:0000256" key="4">
    <source>
        <dbReference type="ARBA" id="ARBA00022692"/>
    </source>
</evidence>
<dbReference type="Proteomes" id="UP000640274">
    <property type="component" value="Unassembled WGS sequence"/>
</dbReference>
<keyword evidence="6" id="KW-0406">Ion transport</keyword>
<organism evidence="9 10">
    <name type="scientific">Paenibacillus roseus</name>
    <dbReference type="NCBI Taxonomy" id="2798579"/>
    <lineage>
        <taxon>Bacteria</taxon>
        <taxon>Bacillati</taxon>
        <taxon>Bacillota</taxon>
        <taxon>Bacilli</taxon>
        <taxon>Bacillales</taxon>
        <taxon>Paenibacillaceae</taxon>
        <taxon>Paenibacillus</taxon>
    </lineage>
</organism>
<evidence type="ECO:0000256" key="7">
    <source>
        <dbReference type="ARBA" id="ARBA00023136"/>
    </source>
</evidence>
<evidence type="ECO:0000256" key="3">
    <source>
        <dbReference type="ARBA" id="ARBA00022475"/>
    </source>
</evidence>
<keyword evidence="3" id="KW-1003">Cell membrane</keyword>
<dbReference type="GO" id="GO:0008324">
    <property type="term" value="F:monoatomic cation transmembrane transporter activity"/>
    <property type="evidence" value="ECO:0007669"/>
    <property type="project" value="InterPro"/>
</dbReference>
<dbReference type="EMBL" id="JAELUP010000008">
    <property type="protein sequence ID" value="MBJ6360465.1"/>
    <property type="molecule type" value="Genomic_DNA"/>
</dbReference>
<evidence type="ECO:0000256" key="6">
    <source>
        <dbReference type="ARBA" id="ARBA00023065"/>
    </source>
</evidence>
<comment type="caution">
    <text evidence="9">The sequence shown here is derived from an EMBL/GenBank/DDBJ whole genome shotgun (WGS) entry which is preliminary data.</text>
</comment>
<evidence type="ECO:0000256" key="1">
    <source>
        <dbReference type="ARBA" id="ARBA00004651"/>
    </source>
</evidence>
<keyword evidence="7 8" id="KW-0472">Membrane</keyword>
<reference evidence="9" key="1">
    <citation type="submission" date="2020-12" db="EMBL/GenBank/DDBJ databases">
        <authorList>
            <person name="Huq M.A."/>
        </authorList>
    </citation>
    <scope>NUCLEOTIDE SEQUENCE</scope>
    <source>
        <strain evidence="9">MAHUQ-46</strain>
    </source>
</reference>
<keyword evidence="5 8" id="KW-1133">Transmembrane helix</keyword>
<feature type="transmembrane region" description="Helical" evidence="8">
    <location>
        <begin position="45"/>
        <end position="66"/>
    </location>
</feature>
<evidence type="ECO:0000313" key="9">
    <source>
        <dbReference type="EMBL" id="MBJ6360465.1"/>
    </source>
</evidence>
<keyword evidence="4 8" id="KW-0812">Transmembrane</keyword>
<dbReference type="PANTHER" id="PTHR32024:SF4">
    <property type="entry name" value="KTR SYSTEM POTASSIUM UPTAKE PROTEIN D"/>
    <property type="match status" value="1"/>
</dbReference>
<feature type="transmembrane region" description="Helical" evidence="8">
    <location>
        <begin position="357"/>
        <end position="376"/>
    </location>
</feature>
<keyword evidence="2" id="KW-0813">Transport</keyword>